<dbReference type="AlphaFoldDB" id="A0A7M7HLD6"/>
<dbReference type="EnsemblMetazoa" id="XM_011679766">
    <property type="protein sequence ID" value="XP_011678068"/>
    <property type="gene ID" value="LOC100889480"/>
</dbReference>
<dbReference type="KEGG" id="spu:100889480"/>
<dbReference type="InterPro" id="IPR007110">
    <property type="entry name" value="Ig-like_dom"/>
</dbReference>
<dbReference type="GO" id="GO:0005886">
    <property type="term" value="C:plasma membrane"/>
    <property type="evidence" value="ECO:0000318"/>
    <property type="project" value="GO_Central"/>
</dbReference>
<evidence type="ECO:0000313" key="7">
    <source>
        <dbReference type="Proteomes" id="UP000007110"/>
    </source>
</evidence>
<proteinExistence type="predicted"/>
<reference evidence="6" key="2">
    <citation type="submission" date="2021-01" db="UniProtKB">
        <authorList>
            <consortium name="EnsemblMetazoa"/>
        </authorList>
    </citation>
    <scope>IDENTIFICATION</scope>
</reference>
<evidence type="ECO:0000256" key="3">
    <source>
        <dbReference type="SAM" id="Phobius"/>
    </source>
</evidence>
<dbReference type="CDD" id="cd00096">
    <property type="entry name" value="Ig"/>
    <property type="match status" value="1"/>
</dbReference>
<feature type="region of interest" description="Disordered" evidence="2">
    <location>
        <begin position="361"/>
        <end position="395"/>
    </location>
</feature>
<dbReference type="Gene3D" id="2.60.40.10">
    <property type="entry name" value="Immunoglobulins"/>
    <property type="match status" value="3"/>
</dbReference>
<keyword evidence="3" id="KW-0812">Transmembrane</keyword>
<dbReference type="OMA" id="THILNIC"/>
<evidence type="ECO:0000313" key="6">
    <source>
        <dbReference type="EnsemblMetazoa" id="XP_011678068"/>
    </source>
</evidence>
<dbReference type="PANTHER" id="PTHR10075:SF100">
    <property type="entry name" value="FASCICLIN-2"/>
    <property type="match status" value="1"/>
</dbReference>
<dbReference type="SMART" id="SM00408">
    <property type="entry name" value="IGc2"/>
    <property type="match status" value="3"/>
</dbReference>
<feature type="transmembrane region" description="Helical" evidence="3">
    <location>
        <begin position="334"/>
        <end position="354"/>
    </location>
</feature>
<dbReference type="GeneID" id="100889480"/>
<evidence type="ECO:0000259" key="5">
    <source>
        <dbReference type="PROSITE" id="PS50835"/>
    </source>
</evidence>
<dbReference type="GO" id="GO:0098632">
    <property type="term" value="F:cell-cell adhesion mediator activity"/>
    <property type="evidence" value="ECO:0000318"/>
    <property type="project" value="GO_Central"/>
</dbReference>
<feature type="domain" description="Ig-like" evidence="5">
    <location>
        <begin position="134"/>
        <end position="226"/>
    </location>
</feature>
<evidence type="ECO:0000256" key="1">
    <source>
        <dbReference type="ARBA" id="ARBA00023319"/>
    </source>
</evidence>
<sequence>MLNSKPLAALAICIVAVSLHISSAQTQINNITEVSLNETVINAQLPEPNVEEGSSAYFYCNGPADTRWYRKQQDNTDREIVTSDRFEVSHIISEGVTYANMTIMDVVKNDSGVYVCKDTNGNSFDVNLMVYEVRDVVISPAEPEFIEGSNLLLNCTVDGTTDQTVAWSVKKAETAEPLLEGDDASHVQVFNNGSLIIRVLTPADAGVYICTHEFDEASKSAMVNVGGEITLTSEKSVKYTEGDRAMIECEAHVITTALLPSFSWKINGMDLEDACPERCTIKNTSTTHTVISKLEIVDITMEDRKNYTCTATNAAHPEGVSKDILLRVRDRLAALWPFLGIVTEVVILIVIIFIHEKCSKGEDYGEDDEDDDEPKKEKKKIDDGDSDMRMRSSKE</sequence>
<dbReference type="GO" id="GO:0007156">
    <property type="term" value="P:homophilic cell adhesion via plasma membrane adhesion molecules"/>
    <property type="evidence" value="ECO:0000318"/>
    <property type="project" value="GO_Central"/>
</dbReference>
<feature type="chain" id="PRO_5029727811" description="Ig-like domain-containing protein" evidence="4">
    <location>
        <begin position="25"/>
        <end position="395"/>
    </location>
</feature>
<dbReference type="PANTHER" id="PTHR10075">
    <property type="entry name" value="BASIGIN RELATED"/>
    <property type="match status" value="1"/>
</dbReference>
<dbReference type="InterPro" id="IPR013783">
    <property type="entry name" value="Ig-like_fold"/>
</dbReference>
<dbReference type="InterPro" id="IPR003598">
    <property type="entry name" value="Ig_sub2"/>
</dbReference>
<keyword evidence="3" id="KW-1133">Transmembrane helix</keyword>
<keyword evidence="7" id="KW-1185">Reference proteome</keyword>
<dbReference type="GO" id="GO:0030424">
    <property type="term" value="C:axon"/>
    <property type="evidence" value="ECO:0000318"/>
    <property type="project" value="GO_Central"/>
</dbReference>
<dbReference type="InterPro" id="IPR003599">
    <property type="entry name" value="Ig_sub"/>
</dbReference>
<reference evidence="7" key="1">
    <citation type="submission" date="2015-02" db="EMBL/GenBank/DDBJ databases">
        <title>Genome sequencing for Strongylocentrotus purpuratus.</title>
        <authorList>
            <person name="Murali S."/>
            <person name="Liu Y."/>
            <person name="Vee V."/>
            <person name="English A."/>
            <person name="Wang M."/>
            <person name="Skinner E."/>
            <person name="Han Y."/>
            <person name="Muzny D.M."/>
            <person name="Worley K.C."/>
            <person name="Gibbs R.A."/>
        </authorList>
    </citation>
    <scope>NUCLEOTIDE SEQUENCE</scope>
</reference>
<keyword evidence="4" id="KW-0732">Signal</keyword>
<dbReference type="OrthoDB" id="5970915at2759"/>
<dbReference type="PROSITE" id="PS50835">
    <property type="entry name" value="IG_LIKE"/>
    <property type="match status" value="2"/>
</dbReference>
<dbReference type="SMART" id="SM00409">
    <property type="entry name" value="IG"/>
    <property type="match status" value="3"/>
</dbReference>
<accession>A0A7M7HLD6</accession>
<dbReference type="RefSeq" id="XP_011678068.2">
    <property type="nucleotide sequence ID" value="XM_011679766.2"/>
</dbReference>
<dbReference type="GO" id="GO:0070593">
    <property type="term" value="P:dendrite self-avoidance"/>
    <property type="evidence" value="ECO:0000318"/>
    <property type="project" value="GO_Central"/>
</dbReference>
<evidence type="ECO:0000256" key="2">
    <source>
        <dbReference type="SAM" id="MobiDB-lite"/>
    </source>
</evidence>
<dbReference type="InParanoid" id="A0A7M7HLD6"/>
<dbReference type="GO" id="GO:0007411">
    <property type="term" value="P:axon guidance"/>
    <property type="evidence" value="ECO:0000318"/>
    <property type="project" value="GO_Central"/>
</dbReference>
<feature type="domain" description="Ig-like" evidence="5">
    <location>
        <begin position="227"/>
        <end position="321"/>
    </location>
</feature>
<organism evidence="6 7">
    <name type="scientific">Strongylocentrotus purpuratus</name>
    <name type="common">Purple sea urchin</name>
    <dbReference type="NCBI Taxonomy" id="7668"/>
    <lineage>
        <taxon>Eukaryota</taxon>
        <taxon>Metazoa</taxon>
        <taxon>Echinodermata</taxon>
        <taxon>Eleutherozoa</taxon>
        <taxon>Echinozoa</taxon>
        <taxon>Echinoidea</taxon>
        <taxon>Euechinoidea</taxon>
        <taxon>Echinacea</taxon>
        <taxon>Camarodonta</taxon>
        <taxon>Echinidea</taxon>
        <taxon>Strongylocentrotidae</taxon>
        <taxon>Strongylocentrotus</taxon>
    </lineage>
</organism>
<dbReference type="SUPFAM" id="SSF48726">
    <property type="entry name" value="Immunoglobulin"/>
    <property type="match status" value="3"/>
</dbReference>
<evidence type="ECO:0000256" key="4">
    <source>
        <dbReference type="SAM" id="SignalP"/>
    </source>
</evidence>
<keyword evidence="3" id="KW-0472">Membrane</keyword>
<feature type="signal peptide" evidence="4">
    <location>
        <begin position="1"/>
        <end position="24"/>
    </location>
</feature>
<dbReference type="Pfam" id="PF13927">
    <property type="entry name" value="Ig_3"/>
    <property type="match status" value="2"/>
</dbReference>
<feature type="compositionally biased region" description="Basic and acidic residues" evidence="2">
    <location>
        <begin position="373"/>
        <end position="395"/>
    </location>
</feature>
<protein>
    <recommendedName>
        <fullName evidence="5">Ig-like domain-containing protein</fullName>
    </recommendedName>
</protein>
<dbReference type="InterPro" id="IPR036179">
    <property type="entry name" value="Ig-like_dom_sf"/>
</dbReference>
<dbReference type="Proteomes" id="UP000007110">
    <property type="component" value="Unassembled WGS sequence"/>
</dbReference>
<name>A0A7M7HLD6_STRPU</name>
<keyword evidence="1" id="KW-0393">Immunoglobulin domain</keyword>